<comment type="caution">
    <text evidence="8">The sequence shown here is derived from an EMBL/GenBank/DDBJ whole genome shotgun (WGS) entry which is preliminary data.</text>
</comment>
<dbReference type="STRING" id="1385511.GCA_000425225_03436"/>
<dbReference type="SFLD" id="SFLDS00001">
    <property type="entry name" value="Enolase"/>
    <property type="match status" value="1"/>
</dbReference>
<dbReference type="SFLD" id="SFLDF00009">
    <property type="entry name" value="o-succinylbenzoate_synthase"/>
    <property type="match status" value="1"/>
</dbReference>
<dbReference type="GO" id="GO:0009063">
    <property type="term" value="P:amino acid catabolic process"/>
    <property type="evidence" value="ECO:0007669"/>
    <property type="project" value="InterPro"/>
</dbReference>
<gene>
    <name evidence="8" type="ORF">N783_12500</name>
</gene>
<evidence type="ECO:0000256" key="4">
    <source>
        <dbReference type="ARBA" id="ARBA00023239"/>
    </source>
</evidence>
<dbReference type="EMBL" id="AVPF01000032">
    <property type="protein sequence ID" value="KGX86291.1"/>
    <property type="molecule type" value="Genomic_DNA"/>
</dbReference>
<evidence type="ECO:0000256" key="6">
    <source>
        <dbReference type="NCBIfam" id="TIGR01928"/>
    </source>
</evidence>
<dbReference type="GO" id="GO:0016854">
    <property type="term" value="F:racemase and epimerase activity"/>
    <property type="evidence" value="ECO:0007669"/>
    <property type="project" value="UniProtKB-ARBA"/>
</dbReference>
<protein>
    <recommendedName>
        <fullName evidence="5 6">o-succinylbenzoate synthase</fullName>
        <ecNumber evidence="5 6">4.2.1.113</ecNumber>
    </recommendedName>
</protein>
<organism evidence="8 9">
    <name type="scientific">Pontibacillus marinus BH030004 = DSM 16465</name>
    <dbReference type="NCBI Taxonomy" id="1385511"/>
    <lineage>
        <taxon>Bacteria</taxon>
        <taxon>Bacillati</taxon>
        <taxon>Bacillota</taxon>
        <taxon>Bacilli</taxon>
        <taxon>Bacillales</taxon>
        <taxon>Bacillaceae</taxon>
        <taxon>Pontibacillus</taxon>
    </lineage>
</organism>
<keyword evidence="3" id="KW-0460">Magnesium</keyword>
<dbReference type="SMART" id="SM00922">
    <property type="entry name" value="MR_MLE"/>
    <property type="match status" value="1"/>
</dbReference>
<dbReference type="PROSITE" id="PS00908">
    <property type="entry name" value="MR_MLE_1"/>
    <property type="match status" value="1"/>
</dbReference>
<dbReference type="GO" id="GO:0043748">
    <property type="term" value="F:O-succinylbenzoate synthase activity"/>
    <property type="evidence" value="ECO:0007669"/>
    <property type="project" value="UniProtKB-EC"/>
</dbReference>
<evidence type="ECO:0000256" key="5">
    <source>
        <dbReference type="ARBA" id="ARBA00029491"/>
    </source>
</evidence>
<dbReference type="Gene3D" id="3.30.390.10">
    <property type="entry name" value="Enolase-like, N-terminal domain"/>
    <property type="match status" value="1"/>
</dbReference>
<evidence type="ECO:0000259" key="7">
    <source>
        <dbReference type="SMART" id="SM00922"/>
    </source>
</evidence>
<dbReference type="SUPFAM" id="SSF54826">
    <property type="entry name" value="Enolase N-terminal domain-like"/>
    <property type="match status" value="1"/>
</dbReference>
<sequence>MRVKEIKLYKIAMKLKSPFRTHAGTVHNRESILIEMIDENGVSGWGEGVAFSLPFYTAETVETSWHMLRDVFLPEIKNEEISHPSDIYVTLKSYQGNDMAKAGLEGAAWDLYAKQKGVPLSQLIGGVRSSLQTGVVLSLDDKLEELIPYYLEEGYERFKIKVRKGKEREDVESVRELAPKASVMFDGNGAYTEEDIPHLVSLDDLGLLMIEQPFKAGDFYLHQQLQQKMNTPICLDESITNDHDAYQAIQLGACKTINIKVGRVGGLTEAIKIHDLCMEHDIPVWCGGMLETGISRAHNIALASLPGFSIPGDISASSRYWYQDVIVPEVMVEDGRVQVSQQDGIGYEIDRPYLGSVTQETYDIQL</sequence>
<reference evidence="8 9" key="1">
    <citation type="submission" date="2013-08" db="EMBL/GenBank/DDBJ databases">
        <authorList>
            <person name="Huang J."/>
            <person name="Wang G."/>
        </authorList>
    </citation>
    <scope>NUCLEOTIDE SEQUENCE [LARGE SCALE GENOMIC DNA]</scope>
    <source>
        <strain evidence="8 9">BH030004</strain>
    </source>
</reference>
<dbReference type="GO" id="GO:0009234">
    <property type="term" value="P:menaquinone biosynthetic process"/>
    <property type="evidence" value="ECO:0007669"/>
    <property type="project" value="UniProtKB-UniRule"/>
</dbReference>
<dbReference type="CDD" id="cd03317">
    <property type="entry name" value="NAAAR"/>
    <property type="match status" value="1"/>
</dbReference>
<keyword evidence="2" id="KW-0479">Metal-binding</keyword>
<dbReference type="RefSeq" id="WP_027447030.1">
    <property type="nucleotide sequence ID" value="NZ_AULJ01000046.1"/>
</dbReference>
<proteinExistence type="predicted"/>
<dbReference type="GO" id="GO:0046872">
    <property type="term" value="F:metal ion binding"/>
    <property type="evidence" value="ECO:0007669"/>
    <property type="project" value="UniProtKB-KW"/>
</dbReference>
<dbReference type="SUPFAM" id="SSF51604">
    <property type="entry name" value="Enolase C-terminal domain-like"/>
    <property type="match status" value="1"/>
</dbReference>
<evidence type="ECO:0000256" key="3">
    <source>
        <dbReference type="ARBA" id="ARBA00022842"/>
    </source>
</evidence>
<comment type="cofactor">
    <cofactor evidence="1">
        <name>a divalent metal cation</name>
        <dbReference type="ChEBI" id="CHEBI:60240"/>
    </cofactor>
</comment>
<evidence type="ECO:0000313" key="9">
    <source>
        <dbReference type="Proteomes" id="UP000030403"/>
    </source>
</evidence>
<feature type="domain" description="Mandelate racemase/muconate lactonizing enzyme C-terminal" evidence="7">
    <location>
        <begin position="140"/>
        <end position="232"/>
    </location>
</feature>
<dbReference type="InterPro" id="IPR013342">
    <property type="entry name" value="Mandelate_racemase_C"/>
</dbReference>
<dbReference type="Gene3D" id="3.20.20.120">
    <property type="entry name" value="Enolase-like C-terminal domain"/>
    <property type="match status" value="1"/>
</dbReference>
<dbReference type="SFLD" id="SFLDG00180">
    <property type="entry name" value="muconate_cycloisomerase"/>
    <property type="match status" value="1"/>
</dbReference>
<dbReference type="InterPro" id="IPR018110">
    <property type="entry name" value="Mandel_Rmase/mucon_lact_enz_CS"/>
</dbReference>
<dbReference type="InterPro" id="IPR010197">
    <property type="entry name" value="OSBS/NAAAR"/>
</dbReference>
<dbReference type="Proteomes" id="UP000030403">
    <property type="component" value="Unassembled WGS sequence"/>
</dbReference>
<keyword evidence="4" id="KW-0456">Lyase</keyword>
<evidence type="ECO:0000256" key="1">
    <source>
        <dbReference type="ARBA" id="ARBA00001968"/>
    </source>
</evidence>
<dbReference type="PANTHER" id="PTHR48073:SF5">
    <property type="entry name" value="O-SUCCINYLBENZOATE SYNTHASE"/>
    <property type="match status" value="1"/>
</dbReference>
<dbReference type="InterPro" id="IPR013341">
    <property type="entry name" value="Mandelate_racemase_N_dom"/>
</dbReference>
<evidence type="ECO:0000256" key="2">
    <source>
        <dbReference type="ARBA" id="ARBA00022723"/>
    </source>
</evidence>
<dbReference type="EC" id="4.2.1.113" evidence="5 6"/>
<dbReference type="OrthoDB" id="9774531at2"/>
<evidence type="ECO:0000313" key="8">
    <source>
        <dbReference type="EMBL" id="KGX86291.1"/>
    </source>
</evidence>
<dbReference type="InterPro" id="IPR029065">
    <property type="entry name" value="Enolase_C-like"/>
</dbReference>
<dbReference type="InterPro" id="IPR036849">
    <property type="entry name" value="Enolase-like_C_sf"/>
</dbReference>
<accession>A0A0A5FZM9</accession>
<dbReference type="NCBIfam" id="TIGR01928">
    <property type="entry name" value="menC_lowGC_arch"/>
    <property type="match status" value="1"/>
</dbReference>
<dbReference type="AlphaFoldDB" id="A0A0A5FZM9"/>
<dbReference type="Pfam" id="PF02746">
    <property type="entry name" value="MR_MLE_N"/>
    <property type="match status" value="1"/>
</dbReference>
<dbReference type="UniPathway" id="UPA01057">
    <property type="reaction ID" value="UER00165"/>
</dbReference>
<dbReference type="Pfam" id="PF13378">
    <property type="entry name" value="MR_MLE_C"/>
    <property type="match status" value="1"/>
</dbReference>
<name>A0A0A5FZM9_9BACI</name>
<dbReference type="eggNOG" id="COG4948">
    <property type="taxonomic scope" value="Bacteria"/>
</dbReference>
<dbReference type="UniPathway" id="UPA00079"/>
<dbReference type="PANTHER" id="PTHR48073">
    <property type="entry name" value="O-SUCCINYLBENZOATE SYNTHASE-RELATED"/>
    <property type="match status" value="1"/>
</dbReference>
<keyword evidence="9" id="KW-1185">Reference proteome</keyword>
<dbReference type="InterPro" id="IPR029017">
    <property type="entry name" value="Enolase-like_N"/>
</dbReference>